<dbReference type="GO" id="GO:0005524">
    <property type="term" value="F:ATP binding"/>
    <property type="evidence" value="ECO:0007669"/>
    <property type="project" value="UniProtKB-UniRule"/>
</dbReference>
<dbReference type="SUPFAM" id="SSF52540">
    <property type="entry name" value="P-loop containing nucleoside triphosphate hydrolases"/>
    <property type="match status" value="1"/>
</dbReference>
<gene>
    <name evidence="13" type="primary">lpxK</name>
    <name evidence="14" type="ORF">SAMN05421753_12735</name>
</gene>
<keyword evidence="6 13" id="KW-0441">Lipid A biosynthesis</keyword>
<evidence type="ECO:0000256" key="5">
    <source>
        <dbReference type="ARBA" id="ARBA00022516"/>
    </source>
</evidence>
<evidence type="ECO:0000256" key="4">
    <source>
        <dbReference type="ARBA" id="ARBA00016436"/>
    </source>
</evidence>
<dbReference type="RefSeq" id="WP_175517763.1">
    <property type="nucleotide sequence ID" value="NZ_FOQD01000027.1"/>
</dbReference>
<accession>A0A1I3T3F0</accession>
<dbReference type="InterPro" id="IPR027417">
    <property type="entry name" value="P-loop_NTPase"/>
</dbReference>
<dbReference type="PANTHER" id="PTHR42724">
    <property type="entry name" value="TETRAACYLDISACCHARIDE 4'-KINASE"/>
    <property type="match status" value="1"/>
</dbReference>
<organism evidence="14 15">
    <name type="scientific">Planctomicrobium piriforme</name>
    <dbReference type="NCBI Taxonomy" id="1576369"/>
    <lineage>
        <taxon>Bacteria</taxon>
        <taxon>Pseudomonadati</taxon>
        <taxon>Planctomycetota</taxon>
        <taxon>Planctomycetia</taxon>
        <taxon>Planctomycetales</taxon>
        <taxon>Planctomycetaceae</taxon>
        <taxon>Planctomicrobium</taxon>
    </lineage>
</organism>
<dbReference type="Proteomes" id="UP000199518">
    <property type="component" value="Unassembled WGS sequence"/>
</dbReference>
<keyword evidence="11 13" id="KW-0443">Lipid metabolism</keyword>
<keyword evidence="7 13" id="KW-0808">Transferase</keyword>
<dbReference type="EC" id="2.7.1.130" evidence="3 13"/>
<evidence type="ECO:0000256" key="2">
    <source>
        <dbReference type="ARBA" id="ARBA00004870"/>
    </source>
</evidence>
<keyword evidence="8 13" id="KW-0547">Nucleotide-binding</keyword>
<evidence type="ECO:0000256" key="3">
    <source>
        <dbReference type="ARBA" id="ARBA00012071"/>
    </source>
</evidence>
<keyword evidence="10 13" id="KW-0067">ATP-binding</keyword>
<dbReference type="EMBL" id="FOQD01000027">
    <property type="protein sequence ID" value="SFJ65688.1"/>
    <property type="molecule type" value="Genomic_DNA"/>
</dbReference>
<evidence type="ECO:0000256" key="8">
    <source>
        <dbReference type="ARBA" id="ARBA00022741"/>
    </source>
</evidence>
<dbReference type="UniPathway" id="UPA00359">
    <property type="reaction ID" value="UER00482"/>
</dbReference>
<reference evidence="15" key="1">
    <citation type="submission" date="2016-10" db="EMBL/GenBank/DDBJ databases">
        <authorList>
            <person name="Varghese N."/>
            <person name="Submissions S."/>
        </authorList>
    </citation>
    <scope>NUCLEOTIDE SEQUENCE [LARGE SCALE GENOMIC DNA]</scope>
    <source>
        <strain evidence="15">DSM 26348</strain>
    </source>
</reference>
<keyword evidence="5 13" id="KW-0444">Lipid biosynthesis</keyword>
<comment type="similarity">
    <text evidence="13">Belongs to the LpxK family.</text>
</comment>
<proteinExistence type="inferred from homology"/>
<evidence type="ECO:0000313" key="15">
    <source>
        <dbReference type="Proteomes" id="UP000199518"/>
    </source>
</evidence>
<feature type="binding site" evidence="13">
    <location>
        <begin position="65"/>
        <end position="72"/>
    </location>
    <ligand>
        <name>ATP</name>
        <dbReference type="ChEBI" id="CHEBI:30616"/>
    </ligand>
</feature>
<dbReference type="STRING" id="1576369.SAMN05421753_12735"/>
<comment type="pathway">
    <text evidence="2 13">Glycolipid biosynthesis; lipid IV(A) biosynthesis; lipid IV(A) from (3R)-3-hydroxytetradecanoyl-[acyl-carrier-protein] and UDP-N-acetyl-alpha-D-glucosamine: step 6/6.</text>
</comment>
<sequence>MNRDFYFDTISGRSREWQAELARLALAAATVPYGIATELRNAAFNCGLFPIKGVSVPVISIGNLTVGGTGKTPTVAWLVNTLSARGCFPAIISRGYRALDDSENDEKKLLDSLCPGVPHLQQPDRLAASRRALSSTPSNVLILDDAFQHRRMHRDLDIVLIDSLNPWGYNWLLPRGLMRESPRQLTRADVILLTRCDLAEEKQLAALQKRIARRTSAPILKTAFAPTGCINSLGETLPLDALSRHKVYAFCGIGNPGGFRKTISAFTDISDDRFRAFPDHHHYVSLELNRLSLRGQRLGVDMFLTTRKDLVKLPQPTLQGRPVWALEIELTFLDDPAPLYRLLQFLLPAAPFPKLANTGLTVEV</sequence>
<dbReference type="AlphaFoldDB" id="A0A1I3T3F0"/>
<evidence type="ECO:0000313" key="14">
    <source>
        <dbReference type="EMBL" id="SFJ65688.1"/>
    </source>
</evidence>
<dbReference type="InterPro" id="IPR003758">
    <property type="entry name" value="LpxK"/>
</dbReference>
<dbReference type="GO" id="GO:0009245">
    <property type="term" value="P:lipid A biosynthetic process"/>
    <property type="evidence" value="ECO:0007669"/>
    <property type="project" value="UniProtKB-UniRule"/>
</dbReference>
<name>A0A1I3T3F0_9PLAN</name>
<evidence type="ECO:0000256" key="11">
    <source>
        <dbReference type="ARBA" id="ARBA00023098"/>
    </source>
</evidence>
<dbReference type="PANTHER" id="PTHR42724:SF1">
    <property type="entry name" value="TETRAACYLDISACCHARIDE 4'-KINASE, MITOCHONDRIAL-RELATED"/>
    <property type="match status" value="1"/>
</dbReference>
<dbReference type="Pfam" id="PF02606">
    <property type="entry name" value="LpxK"/>
    <property type="match status" value="1"/>
</dbReference>
<comment type="catalytic activity">
    <reaction evidence="13">
        <text>a lipid A disaccharide + ATP = a lipid IVA + ADP + H(+)</text>
        <dbReference type="Rhea" id="RHEA:67840"/>
        <dbReference type="ChEBI" id="CHEBI:15378"/>
        <dbReference type="ChEBI" id="CHEBI:30616"/>
        <dbReference type="ChEBI" id="CHEBI:176343"/>
        <dbReference type="ChEBI" id="CHEBI:176425"/>
        <dbReference type="ChEBI" id="CHEBI:456216"/>
        <dbReference type="EC" id="2.7.1.130"/>
    </reaction>
</comment>
<evidence type="ECO:0000256" key="9">
    <source>
        <dbReference type="ARBA" id="ARBA00022777"/>
    </source>
</evidence>
<dbReference type="GO" id="GO:0005886">
    <property type="term" value="C:plasma membrane"/>
    <property type="evidence" value="ECO:0007669"/>
    <property type="project" value="TreeGrafter"/>
</dbReference>
<dbReference type="HAMAP" id="MF_00409">
    <property type="entry name" value="LpxK"/>
    <property type="match status" value="1"/>
</dbReference>
<comment type="function">
    <text evidence="1 13">Transfers the gamma-phosphate of ATP to the 4'-position of a tetraacyldisaccharide 1-phosphate intermediate (termed DS-1-P) to form tetraacyldisaccharide 1,4'-bis-phosphate (lipid IVA).</text>
</comment>
<evidence type="ECO:0000256" key="12">
    <source>
        <dbReference type="ARBA" id="ARBA00029757"/>
    </source>
</evidence>
<evidence type="ECO:0000256" key="7">
    <source>
        <dbReference type="ARBA" id="ARBA00022679"/>
    </source>
</evidence>
<evidence type="ECO:0000256" key="1">
    <source>
        <dbReference type="ARBA" id="ARBA00002274"/>
    </source>
</evidence>
<evidence type="ECO:0000256" key="6">
    <source>
        <dbReference type="ARBA" id="ARBA00022556"/>
    </source>
</evidence>
<keyword evidence="15" id="KW-1185">Reference proteome</keyword>
<protein>
    <recommendedName>
        <fullName evidence="4 13">Tetraacyldisaccharide 4'-kinase</fullName>
        <ecNumber evidence="3 13">2.7.1.130</ecNumber>
    </recommendedName>
    <alternativeName>
        <fullName evidence="12 13">Lipid A 4'-kinase</fullName>
    </alternativeName>
</protein>
<dbReference type="GO" id="GO:0009029">
    <property type="term" value="F:lipid-A 4'-kinase activity"/>
    <property type="evidence" value="ECO:0007669"/>
    <property type="project" value="UniProtKB-UniRule"/>
</dbReference>
<evidence type="ECO:0000256" key="13">
    <source>
        <dbReference type="HAMAP-Rule" id="MF_00409"/>
    </source>
</evidence>
<dbReference type="NCBIfam" id="TIGR00682">
    <property type="entry name" value="lpxK"/>
    <property type="match status" value="1"/>
</dbReference>
<keyword evidence="9 13" id="KW-0418">Kinase</keyword>
<evidence type="ECO:0000256" key="10">
    <source>
        <dbReference type="ARBA" id="ARBA00022840"/>
    </source>
</evidence>
<dbReference type="GO" id="GO:0009244">
    <property type="term" value="P:lipopolysaccharide core region biosynthetic process"/>
    <property type="evidence" value="ECO:0007669"/>
    <property type="project" value="TreeGrafter"/>
</dbReference>